<name>A0A1E5BD86_9VIBR</name>
<dbReference type="GO" id="GO:0042938">
    <property type="term" value="P:dipeptide transport"/>
    <property type="evidence" value="ECO:0007669"/>
    <property type="project" value="TreeGrafter"/>
</dbReference>
<dbReference type="Gene3D" id="3.10.105.10">
    <property type="entry name" value="Dipeptide-binding Protein, Domain 3"/>
    <property type="match status" value="1"/>
</dbReference>
<dbReference type="STRING" id="1187848.A1QO_11225"/>
<gene>
    <name evidence="5" type="ORF">A1QO_11225</name>
</gene>
<evidence type="ECO:0000256" key="1">
    <source>
        <dbReference type="ARBA" id="ARBA00005695"/>
    </source>
</evidence>
<dbReference type="GO" id="GO:0043190">
    <property type="term" value="C:ATP-binding cassette (ABC) transporter complex"/>
    <property type="evidence" value="ECO:0007669"/>
    <property type="project" value="InterPro"/>
</dbReference>
<dbReference type="PIRSF" id="PIRSF002741">
    <property type="entry name" value="MppA"/>
    <property type="match status" value="1"/>
</dbReference>
<organism evidence="5 6">
    <name type="scientific">Vibrio genomosp. F10 str. ZF-129</name>
    <dbReference type="NCBI Taxonomy" id="1187848"/>
    <lineage>
        <taxon>Bacteria</taxon>
        <taxon>Pseudomonadati</taxon>
        <taxon>Pseudomonadota</taxon>
        <taxon>Gammaproteobacteria</taxon>
        <taxon>Vibrionales</taxon>
        <taxon>Vibrionaceae</taxon>
        <taxon>Vibrio</taxon>
    </lineage>
</organism>
<evidence type="ECO:0000256" key="2">
    <source>
        <dbReference type="ARBA" id="ARBA00022729"/>
    </source>
</evidence>
<evidence type="ECO:0000259" key="4">
    <source>
        <dbReference type="Pfam" id="PF00496"/>
    </source>
</evidence>
<dbReference type="OrthoDB" id="9801912at2"/>
<dbReference type="InterPro" id="IPR039424">
    <property type="entry name" value="SBP_5"/>
</dbReference>
<dbReference type="Gene3D" id="3.40.190.10">
    <property type="entry name" value="Periplasmic binding protein-like II"/>
    <property type="match status" value="1"/>
</dbReference>
<evidence type="ECO:0000313" key="5">
    <source>
        <dbReference type="EMBL" id="OEE32719.1"/>
    </source>
</evidence>
<dbReference type="Gene3D" id="3.90.76.10">
    <property type="entry name" value="Dipeptide-binding Protein, Domain 1"/>
    <property type="match status" value="1"/>
</dbReference>
<dbReference type="CDD" id="cd08509">
    <property type="entry name" value="PBP2_TmCBP_oligosaccharides_like"/>
    <property type="match status" value="1"/>
</dbReference>
<dbReference type="Pfam" id="PF00496">
    <property type="entry name" value="SBP_bac_5"/>
    <property type="match status" value="1"/>
</dbReference>
<dbReference type="PANTHER" id="PTHR30290:SF38">
    <property type="entry name" value="D,D-DIPEPTIDE-BINDING PERIPLASMIC PROTEIN DDPA-RELATED"/>
    <property type="match status" value="1"/>
</dbReference>
<proteinExistence type="inferred from homology"/>
<dbReference type="RefSeq" id="WP_017040867.1">
    <property type="nucleotide sequence ID" value="NZ_AJYQ02000110.1"/>
</dbReference>
<dbReference type="InterPro" id="IPR030678">
    <property type="entry name" value="Peptide/Ni-bd"/>
</dbReference>
<dbReference type="eggNOG" id="COG0747">
    <property type="taxonomic scope" value="Bacteria"/>
</dbReference>
<dbReference type="GO" id="GO:0030288">
    <property type="term" value="C:outer membrane-bounded periplasmic space"/>
    <property type="evidence" value="ECO:0007669"/>
    <property type="project" value="TreeGrafter"/>
</dbReference>
<feature type="domain" description="Solute-binding protein family 5" evidence="4">
    <location>
        <begin position="78"/>
        <end position="446"/>
    </location>
</feature>
<evidence type="ECO:0000256" key="3">
    <source>
        <dbReference type="SAM" id="SignalP"/>
    </source>
</evidence>
<dbReference type="InterPro" id="IPR000914">
    <property type="entry name" value="SBP_5_dom"/>
</dbReference>
<comment type="caution">
    <text evidence="5">The sequence shown here is derived from an EMBL/GenBank/DDBJ whole genome shotgun (WGS) entry which is preliminary data.</text>
</comment>
<dbReference type="Proteomes" id="UP000094741">
    <property type="component" value="Unassembled WGS sequence"/>
</dbReference>
<keyword evidence="2 3" id="KW-0732">Signal</keyword>
<feature type="signal peptide" evidence="3">
    <location>
        <begin position="1"/>
        <end position="22"/>
    </location>
</feature>
<dbReference type="EMBL" id="AJYQ02000110">
    <property type="protein sequence ID" value="OEE32719.1"/>
    <property type="molecule type" value="Genomic_DNA"/>
</dbReference>
<dbReference type="SUPFAM" id="SSF53850">
    <property type="entry name" value="Periplasmic binding protein-like II"/>
    <property type="match status" value="1"/>
</dbReference>
<comment type="similarity">
    <text evidence="1">Belongs to the bacterial solute-binding protein 5 family.</text>
</comment>
<dbReference type="PANTHER" id="PTHR30290">
    <property type="entry name" value="PERIPLASMIC BINDING COMPONENT OF ABC TRANSPORTER"/>
    <property type="match status" value="1"/>
</dbReference>
<dbReference type="AlphaFoldDB" id="A0A1E5BD86"/>
<dbReference type="GO" id="GO:1904680">
    <property type="term" value="F:peptide transmembrane transporter activity"/>
    <property type="evidence" value="ECO:0007669"/>
    <property type="project" value="TreeGrafter"/>
</dbReference>
<evidence type="ECO:0000313" key="6">
    <source>
        <dbReference type="Proteomes" id="UP000094741"/>
    </source>
</evidence>
<protein>
    <submittedName>
        <fullName evidence="5">Peptide ABC transporter substrate-binding protein</fullName>
    </submittedName>
</protein>
<sequence>MNKTFLLSTLATSLALSPMTNATDISDKNQLTIIPNHNASLIRNFNPFSVSRMHTARDFIFEPLVVFNELKGNIPEFRLATGYALSSDLLSVTFDLRKGVLWSDGESFNADDVIYTFELIKQHPAFDDRGVSSNIKSIEKVNDHQVRFFLNEVNTNIPYELVQVPVVPEHQWSKEKDPLTFLNRYPVGTGPFTEFPQFTSTLFLQCENPNYWDSENLDVDCLRVPQMNHNDQVLGELMNSRIDWAGSFVPDIDQTFLKASTDHGYWYPPAGTQAFMFNYKSKDPVKHEVMNDVNFRRAFSMSLNRQVLIDVANYGNGVVNDFASGLGYAFEAWSDEKTHKKYQPFMTYSPESARKLLKDSGYTDRDGDGYVESPSGASFELEIQSPQGWTDFNNTVMLSVEQLMEVGIKVKARSPDFSLYNQAMANAEYDVAYTNYFHGATPHRYWDSAYHSRLQASTGMPRFAMHHWKSDQLDELLDGFYQTADSVEQKEIAHQIQALIAKNQITVPVLSGPNFYQYNTKRFTGWWNADNPKGRPMVWEGTPERLLHVLDLKPRS</sequence>
<feature type="chain" id="PRO_5009171502" evidence="3">
    <location>
        <begin position="23"/>
        <end position="556"/>
    </location>
</feature>
<accession>A0A1E5BD86</accession>
<reference evidence="5 6" key="1">
    <citation type="journal article" date="2012" name="Science">
        <title>Ecological populations of bacteria act as socially cohesive units of antibiotic production and resistance.</title>
        <authorList>
            <person name="Cordero O.X."/>
            <person name="Wildschutte H."/>
            <person name="Kirkup B."/>
            <person name="Proehl S."/>
            <person name="Ngo L."/>
            <person name="Hussain F."/>
            <person name="Le Roux F."/>
            <person name="Mincer T."/>
            <person name="Polz M.F."/>
        </authorList>
    </citation>
    <scope>NUCLEOTIDE SEQUENCE [LARGE SCALE GENOMIC DNA]</scope>
    <source>
        <strain evidence="5 6">ZF-129</strain>
    </source>
</reference>